<protein>
    <submittedName>
        <fullName evidence="6">Type I restriction enzyme subunit S</fullName>
    </submittedName>
</protein>
<keyword evidence="2" id="KW-0680">Restriction system</keyword>
<evidence type="ECO:0000256" key="4">
    <source>
        <dbReference type="SAM" id="MobiDB-lite"/>
    </source>
</evidence>
<dbReference type="PANTHER" id="PTHR30408:SF13">
    <property type="entry name" value="TYPE I RESTRICTION ENZYME HINDI SPECIFICITY SUBUNIT"/>
    <property type="match status" value="1"/>
</dbReference>
<dbReference type="Proteomes" id="UP000017184">
    <property type="component" value="Chromosome"/>
</dbReference>
<dbReference type="InterPro" id="IPR000055">
    <property type="entry name" value="Restrct_endonuc_typeI_TRD"/>
</dbReference>
<comment type="similarity">
    <text evidence="1">Belongs to the type-I restriction system S methylase family.</text>
</comment>
<keyword evidence="7" id="KW-1185">Reference proteome</keyword>
<feature type="compositionally biased region" description="Polar residues" evidence="4">
    <location>
        <begin position="172"/>
        <end position="182"/>
    </location>
</feature>
<dbReference type="EMBL" id="CP004885">
    <property type="protein sequence ID" value="AGX88489.1"/>
    <property type="molecule type" value="Genomic_DNA"/>
</dbReference>
<feature type="region of interest" description="Disordered" evidence="4">
    <location>
        <begin position="155"/>
        <end position="207"/>
    </location>
</feature>
<dbReference type="InterPro" id="IPR044946">
    <property type="entry name" value="Restrct_endonuc_typeI_TRD_sf"/>
</dbReference>
<evidence type="ECO:0000256" key="3">
    <source>
        <dbReference type="ARBA" id="ARBA00023125"/>
    </source>
</evidence>
<dbReference type="GO" id="GO:0009307">
    <property type="term" value="P:DNA restriction-modification system"/>
    <property type="evidence" value="ECO:0007669"/>
    <property type="project" value="UniProtKB-KW"/>
</dbReference>
<organism evidence="6 7">
    <name type="scientific">Candidatus Symbiobacter mobilis CR</name>
    <dbReference type="NCBI Taxonomy" id="946483"/>
    <lineage>
        <taxon>Bacteria</taxon>
        <taxon>Pseudomonadati</taxon>
        <taxon>Pseudomonadota</taxon>
        <taxon>Betaproteobacteria</taxon>
        <taxon>Burkholderiales</taxon>
        <taxon>Comamonadaceae</taxon>
    </lineage>
</organism>
<feature type="compositionally biased region" description="Low complexity" evidence="4">
    <location>
        <begin position="183"/>
        <end position="197"/>
    </location>
</feature>
<dbReference type="KEGG" id="cbx:Cenrod_2432"/>
<sequence length="207" mass="23606">MSEWKECNLAKAPLEILDGDRGKNYPSQDEFMPRGYCLFLSTKNVRIDGFEFSECQFIRKERDELLRKGKLERDDLVLTTRGTVGNLGFYDSSIIYDNVRINSGMVIIRPKKDKLLPAFNYYLFRKLQSDFHTFTSGSAQPQLPIRDMKEVEVSIPPSPNNAPSPRCFPALTTKSTCSTAQTKPSKAWPKPSSASGSWKKRRRIGKQ</sequence>
<dbReference type="AlphaFoldDB" id="U5NEC1"/>
<dbReference type="SUPFAM" id="SSF116734">
    <property type="entry name" value="DNA methylase specificity domain"/>
    <property type="match status" value="1"/>
</dbReference>
<evidence type="ECO:0000256" key="2">
    <source>
        <dbReference type="ARBA" id="ARBA00022747"/>
    </source>
</evidence>
<evidence type="ECO:0000313" key="6">
    <source>
        <dbReference type="EMBL" id="AGX88489.1"/>
    </source>
</evidence>
<evidence type="ECO:0000256" key="1">
    <source>
        <dbReference type="ARBA" id="ARBA00010923"/>
    </source>
</evidence>
<keyword evidence="3" id="KW-0238">DNA-binding</keyword>
<proteinExistence type="inferred from homology"/>
<dbReference type="RefSeq" id="WP_022776296.1">
    <property type="nucleotide sequence ID" value="NC_022576.1"/>
</dbReference>
<dbReference type="eggNOG" id="COG0732">
    <property type="taxonomic scope" value="Bacteria"/>
</dbReference>
<feature type="domain" description="Type I restriction modification DNA specificity" evidence="5">
    <location>
        <begin position="70"/>
        <end position="159"/>
    </location>
</feature>
<gene>
    <name evidence="6" type="primary">hsdS-4</name>
    <name evidence="6" type="ORF">Cenrod_2432</name>
</gene>
<name>U5NEC1_9BURK</name>
<dbReference type="InterPro" id="IPR052021">
    <property type="entry name" value="Type-I_RS_S_subunit"/>
</dbReference>
<dbReference type="PANTHER" id="PTHR30408">
    <property type="entry name" value="TYPE-1 RESTRICTION ENZYME ECOKI SPECIFICITY PROTEIN"/>
    <property type="match status" value="1"/>
</dbReference>
<accession>U5NEC1</accession>
<reference evidence="6 7" key="1">
    <citation type="journal article" date="2013" name="Genome Biol.">
        <title>Genomic analysis reveals key aspects of prokaryotic symbiosis in the phototrophic consortium "Chlorochromatium aggregatum".</title>
        <authorList>
            <person name="Liu Z."/>
            <person name="Muller J."/>
            <person name="Li T."/>
            <person name="Alvey R.M."/>
            <person name="Vogl K."/>
            <person name="Frigaard N.U."/>
            <person name="Rockwell N.C."/>
            <person name="Boyd E.S."/>
            <person name="Tomsho L.P."/>
            <person name="Schuster S.C."/>
            <person name="Henke P."/>
            <person name="Rohde M."/>
            <person name="Overmann J."/>
            <person name="Bryant D.A."/>
        </authorList>
    </citation>
    <scope>NUCLEOTIDE SEQUENCE [LARGE SCALE GENOMIC DNA]</scope>
    <source>
        <strain evidence="6">CR</strain>
    </source>
</reference>
<feature type="compositionally biased region" description="Basic residues" evidence="4">
    <location>
        <begin position="198"/>
        <end position="207"/>
    </location>
</feature>
<dbReference type="STRING" id="946483.Cenrod_2432"/>
<evidence type="ECO:0000313" key="7">
    <source>
        <dbReference type="Proteomes" id="UP000017184"/>
    </source>
</evidence>
<dbReference type="Pfam" id="PF01420">
    <property type="entry name" value="Methylase_S"/>
    <property type="match status" value="1"/>
</dbReference>
<dbReference type="HOGENOM" id="CLU_1324442_0_0_4"/>
<evidence type="ECO:0000259" key="5">
    <source>
        <dbReference type="Pfam" id="PF01420"/>
    </source>
</evidence>
<dbReference type="Gene3D" id="3.90.220.20">
    <property type="entry name" value="DNA methylase specificity domains"/>
    <property type="match status" value="1"/>
</dbReference>
<dbReference type="REBASE" id="71902">
    <property type="entry name" value="S2.CbaCRORF2434P"/>
</dbReference>
<dbReference type="GO" id="GO:0003677">
    <property type="term" value="F:DNA binding"/>
    <property type="evidence" value="ECO:0007669"/>
    <property type="project" value="UniProtKB-KW"/>
</dbReference>